<accession>A0ABN3CQJ7</accession>
<feature type="transmembrane region" description="Helical" evidence="5">
    <location>
        <begin position="139"/>
        <end position="158"/>
    </location>
</feature>
<keyword evidence="5" id="KW-0472">Membrane</keyword>
<reference evidence="7 8" key="1">
    <citation type="journal article" date="2019" name="Int. J. Syst. Evol. Microbiol.">
        <title>The Global Catalogue of Microorganisms (GCM) 10K type strain sequencing project: providing services to taxonomists for standard genome sequencing and annotation.</title>
        <authorList>
            <consortium name="The Broad Institute Genomics Platform"/>
            <consortium name="The Broad Institute Genome Sequencing Center for Infectious Disease"/>
            <person name="Wu L."/>
            <person name="Ma J."/>
        </authorList>
    </citation>
    <scope>NUCLEOTIDE SEQUENCE [LARGE SCALE GENOMIC DNA]</scope>
    <source>
        <strain evidence="7 8">JCM 16114</strain>
    </source>
</reference>
<evidence type="ECO:0000259" key="6">
    <source>
        <dbReference type="Pfam" id="PF07730"/>
    </source>
</evidence>
<feature type="transmembrane region" description="Helical" evidence="5">
    <location>
        <begin position="115"/>
        <end position="133"/>
    </location>
</feature>
<feature type="compositionally biased region" description="Basic and acidic residues" evidence="4">
    <location>
        <begin position="369"/>
        <end position="394"/>
    </location>
</feature>
<evidence type="ECO:0000256" key="2">
    <source>
        <dbReference type="ARBA" id="ARBA00022777"/>
    </source>
</evidence>
<dbReference type="PANTHER" id="PTHR24421:SF63">
    <property type="entry name" value="SENSOR HISTIDINE KINASE DESK"/>
    <property type="match status" value="1"/>
</dbReference>
<dbReference type="PANTHER" id="PTHR24421">
    <property type="entry name" value="NITRATE/NITRITE SENSOR PROTEIN NARX-RELATED"/>
    <property type="match status" value="1"/>
</dbReference>
<dbReference type="SUPFAM" id="SSF55874">
    <property type="entry name" value="ATPase domain of HSP90 chaperone/DNA topoisomerase II/histidine kinase"/>
    <property type="match status" value="1"/>
</dbReference>
<dbReference type="EMBL" id="BAAAQX010000021">
    <property type="protein sequence ID" value="GAA2211574.1"/>
    <property type="molecule type" value="Genomic_DNA"/>
</dbReference>
<feature type="transmembrane region" description="Helical" evidence="5">
    <location>
        <begin position="20"/>
        <end position="37"/>
    </location>
</feature>
<dbReference type="InterPro" id="IPR050482">
    <property type="entry name" value="Sensor_HK_TwoCompSys"/>
</dbReference>
<keyword evidence="1" id="KW-0808">Transferase</keyword>
<feature type="compositionally biased region" description="Basic and acidic residues" evidence="4">
    <location>
        <begin position="319"/>
        <end position="335"/>
    </location>
</feature>
<evidence type="ECO:0000256" key="1">
    <source>
        <dbReference type="ARBA" id="ARBA00022679"/>
    </source>
</evidence>
<keyword evidence="2" id="KW-0418">Kinase</keyword>
<evidence type="ECO:0000256" key="4">
    <source>
        <dbReference type="SAM" id="MobiDB-lite"/>
    </source>
</evidence>
<evidence type="ECO:0000313" key="7">
    <source>
        <dbReference type="EMBL" id="GAA2211574.1"/>
    </source>
</evidence>
<dbReference type="Gene3D" id="3.30.565.10">
    <property type="entry name" value="Histidine kinase-like ATPase, C-terminal domain"/>
    <property type="match status" value="1"/>
</dbReference>
<name>A0ABN3CQJ7_9ACTN</name>
<dbReference type="InterPro" id="IPR011712">
    <property type="entry name" value="Sig_transdc_His_kin_sub3_dim/P"/>
</dbReference>
<evidence type="ECO:0000256" key="5">
    <source>
        <dbReference type="SAM" id="Phobius"/>
    </source>
</evidence>
<feature type="transmembrane region" description="Helical" evidence="5">
    <location>
        <begin position="77"/>
        <end position="103"/>
    </location>
</feature>
<gene>
    <name evidence="7" type="ORF">GCM10009850_070340</name>
</gene>
<organism evidence="7 8">
    <name type="scientific">Nonomuraea monospora</name>
    <dbReference type="NCBI Taxonomy" id="568818"/>
    <lineage>
        <taxon>Bacteria</taxon>
        <taxon>Bacillati</taxon>
        <taxon>Actinomycetota</taxon>
        <taxon>Actinomycetes</taxon>
        <taxon>Streptosporangiales</taxon>
        <taxon>Streptosporangiaceae</taxon>
        <taxon>Nonomuraea</taxon>
    </lineage>
</organism>
<protein>
    <recommendedName>
        <fullName evidence="6">Signal transduction histidine kinase subgroup 3 dimerisation and phosphoacceptor domain-containing protein</fullName>
    </recommendedName>
</protein>
<sequence length="440" mass="45869">MTLSQPDVGRGRTAARVGSAAWLLLISWPLWTFFAAAPEPPAVAAALGLVALFAACWLMIMWRMLSPSAGTPLPWALAGLIGSGVALLPLFGAPWAYTSFVFAVSALGASMGTRAFAASAAVTAVVVVAALLADGVPPSQVWWVPLVIAVQAMAGGAMKSMGLLIARLNEARGEVARLAVENERLRFARDLHDTLGHTLTSITIRSQLAARLAASDAGRAAREMTEVERAARRALDEVRHAIAGYRAPSLSQELENATRNLGVAGIEVTVSPADGPIPAGAEAQLAWVVREAATNVLRHSRARRCDIRLGVDGRMAAVEVRDDGEPDASRERGARTGDAPDAGPAGTRPSDAPDDGPAGARASDAPDEEPTRARPDERPTRARASDAPDERPDEWLVGARAGNGLTGLAERIGAAGGRLEVGALPGGGYRLYAQIPVEAP</sequence>
<dbReference type="CDD" id="cd16917">
    <property type="entry name" value="HATPase_UhpB-NarQ-NarX-like"/>
    <property type="match status" value="1"/>
</dbReference>
<dbReference type="Proteomes" id="UP001499843">
    <property type="component" value="Unassembled WGS sequence"/>
</dbReference>
<feature type="region of interest" description="Disordered" evidence="4">
    <location>
        <begin position="318"/>
        <end position="402"/>
    </location>
</feature>
<dbReference type="Pfam" id="PF07730">
    <property type="entry name" value="HisKA_3"/>
    <property type="match status" value="1"/>
</dbReference>
<keyword evidence="3" id="KW-0902">Two-component regulatory system</keyword>
<keyword evidence="5" id="KW-1133">Transmembrane helix</keyword>
<dbReference type="InterPro" id="IPR036890">
    <property type="entry name" value="HATPase_C_sf"/>
</dbReference>
<dbReference type="RefSeq" id="WP_344484403.1">
    <property type="nucleotide sequence ID" value="NZ_BAAAQX010000021.1"/>
</dbReference>
<evidence type="ECO:0000256" key="3">
    <source>
        <dbReference type="ARBA" id="ARBA00023012"/>
    </source>
</evidence>
<keyword evidence="8" id="KW-1185">Reference proteome</keyword>
<comment type="caution">
    <text evidence="7">The sequence shown here is derived from an EMBL/GenBank/DDBJ whole genome shotgun (WGS) entry which is preliminary data.</text>
</comment>
<evidence type="ECO:0000313" key="8">
    <source>
        <dbReference type="Proteomes" id="UP001499843"/>
    </source>
</evidence>
<dbReference type="Gene3D" id="1.20.5.1930">
    <property type="match status" value="1"/>
</dbReference>
<keyword evidence="5" id="KW-0812">Transmembrane</keyword>
<proteinExistence type="predicted"/>
<feature type="transmembrane region" description="Helical" evidence="5">
    <location>
        <begin position="44"/>
        <end position="65"/>
    </location>
</feature>
<feature type="domain" description="Signal transduction histidine kinase subgroup 3 dimerisation and phosphoacceptor" evidence="6">
    <location>
        <begin position="183"/>
        <end position="248"/>
    </location>
</feature>